<evidence type="ECO:0000313" key="2">
    <source>
        <dbReference type="RefSeq" id="XP_010248277.1"/>
    </source>
</evidence>
<gene>
    <name evidence="2" type="primary">LOC104591189</name>
</gene>
<dbReference type="AlphaFoldDB" id="A0A1U7Z799"/>
<proteinExistence type="predicted"/>
<dbReference type="InParanoid" id="A0A1U7Z799"/>
<organism evidence="1 2">
    <name type="scientific">Nelumbo nucifera</name>
    <name type="common">Sacred lotus</name>
    <dbReference type="NCBI Taxonomy" id="4432"/>
    <lineage>
        <taxon>Eukaryota</taxon>
        <taxon>Viridiplantae</taxon>
        <taxon>Streptophyta</taxon>
        <taxon>Embryophyta</taxon>
        <taxon>Tracheophyta</taxon>
        <taxon>Spermatophyta</taxon>
        <taxon>Magnoliopsida</taxon>
        <taxon>Proteales</taxon>
        <taxon>Nelumbonaceae</taxon>
        <taxon>Nelumbo</taxon>
    </lineage>
</organism>
<reference evidence="2" key="1">
    <citation type="submission" date="2025-08" db="UniProtKB">
        <authorList>
            <consortium name="RefSeq"/>
        </authorList>
    </citation>
    <scope>IDENTIFICATION</scope>
</reference>
<evidence type="ECO:0000313" key="1">
    <source>
        <dbReference type="Proteomes" id="UP000189703"/>
    </source>
</evidence>
<dbReference type="Proteomes" id="UP000189703">
    <property type="component" value="Unplaced"/>
</dbReference>
<name>A0A1U7Z799_NELNU</name>
<dbReference type="GeneID" id="104591189"/>
<keyword evidence="1" id="KW-1185">Reference proteome</keyword>
<dbReference type="KEGG" id="nnu:104591189"/>
<accession>A0A1U7Z799</accession>
<dbReference type="RefSeq" id="XP_010248277.1">
    <property type="nucleotide sequence ID" value="XM_010249975.2"/>
</dbReference>
<sequence length="149" mass="16222">MTQKGYKCYNPNFHKSLVCSNVTFFESVHFFSDTVVSSPSSVVPLPVPVADPLPVVLIPVADSPSMPVTTERPPIKQVYTHRRVPTPPIQPLSTNLVIASSPLDLDLPIALRKDCPRSPYLPRVAASRGRGTLCSTTQSHVGTHCSSSW</sequence>
<protein>
    <submittedName>
        <fullName evidence="2">Uncharacterized protein LOC104591189</fullName>
    </submittedName>
</protein>